<dbReference type="SUPFAM" id="SSF48726">
    <property type="entry name" value="Immunoglobulin"/>
    <property type="match status" value="1"/>
</dbReference>
<evidence type="ECO:0000259" key="10">
    <source>
        <dbReference type="PROSITE" id="PS50835"/>
    </source>
</evidence>
<keyword evidence="4" id="KW-0130">Cell adhesion</keyword>
<keyword evidence="9" id="KW-0732">Signal</keyword>
<evidence type="ECO:0000256" key="9">
    <source>
        <dbReference type="SAM" id="SignalP"/>
    </source>
</evidence>
<comment type="subcellular location">
    <subcellularLocation>
        <location evidence="1">Membrane</location>
        <topology evidence="1">Single-pass membrane protein</topology>
    </subcellularLocation>
</comment>
<gene>
    <name evidence="12" type="primary">LOC107523388</name>
</gene>
<dbReference type="GeneID" id="107523388"/>
<protein>
    <submittedName>
        <fullName evidence="12">Myeloid cell surface antigen CD33-like</fullName>
    </submittedName>
</protein>
<keyword evidence="5 8" id="KW-1133">Transmembrane helix</keyword>
<evidence type="ECO:0000313" key="12">
    <source>
        <dbReference type="RefSeq" id="XP_060031240.1"/>
    </source>
</evidence>
<evidence type="ECO:0000256" key="8">
    <source>
        <dbReference type="SAM" id="Phobius"/>
    </source>
</evidence>
<dbReference type="Gene3D" id="2.60.40.10">
    <property type="entry name" value="Immunoglobulins"/>
    <property type="match status" value="1"/>
</dbReference>
<dbReference type="PROSITE" id="PS50835">
    <property type="entry name" value="IG_LIKE"/>
    <property type="match status" value="1"/>
</dbReference>
<evidence type="ECO:0000256" key="6">
    <source>
        <dbReference type="ARBA" id="ARBA00023136"/>
    </source>
</evidence>
<evidence type="ECO:0000256" key="4">
    <source>
        <dbReference type="ARBA" id="ARBA00022889"/>
    </source>
</evidence>
<feature type="chain" id="PRO_5046335096" evidence="9">
    <location>
        <begin position="19"/>
        <end position="268"/>
    </location>
</feature>
<reference evidence="11" key="1">
    <citation type="submission" date="2025-05" db="UniProtKB">
        <authorList>
            <consortium name="RefSeq"/>
        </authorList>
    </citation>
    <scope>NUCLEOTIDE SEQUENCE [LARGE SCALE GENOMIC DNA]</scope>
</reference>
<feature type="signal peptide" evidence="9">
    <location>
        <begin position="1"/>
        <end position="18"/>
    </location>
</feature>
<dbReference type="Pfam" id="PF07686">
    <property type="entry name" value="V-set"/>
    <property type="match status" value="1"/>
</dbReference>
<dbReference type="InterPro" id="IPR007110">
    <property type="entry name" value="Ig-like_dom"/>
</dbReference>
<dbReference type="InterPro" id="IPR051036">
    <property type="entry name" value="SIGLEC"/>
</dbReference>
<dbReference type="RefSeq" id="XP_060031240.1">
    <property type="nucleotide sequence ID" value="XM_060175257.1"/>
</dbReference>
<evidence type="ECO:0000256" key="2">
    <source>
        <dbReference type="ARBA" id="ARBA00022692"/>
    </source>
</evidence>
<keyword evidence="3" id="KW-0430">Lectin</keyword>
<evidence type="ECO:0000256" key="7">
    <source>
        <dbReference type="ARBA" id="ARBA00038361"/>
    </source>
</evidence>
<dbReference type="Proteomes" id="UP001652624">
    <property type="component" value="Chromosome 2"/>
</dbReference>
<dbReference type="InterPro" id="IPR003599">
    <property type="entry name" value="Ig_sub"/>
</dbReference>
<comment type="similarity">
    <text evidence="7">Belongs to the immunoglobulin superfamily. SIGLEC (sialic acid binding Ig-like lectin) family.</text>
</comment>
<keyword evidence="11" id="KW-1185">Reference proteome</keyword>
<proteinExistence type="inferred from homology"/>
<keyword evidence="2 8" id="KW-0812">Transmembrane</keyword>
<accession>A0ABM3W3Y0</accession>
<evidence type="ECO:0000256" key="5">
    <source>
        <dbReference type="ARBA" id="ARBA00022989"/>
    </source>
</evidence>
<evidence type="ECO:0000313" key="11">
    <source>
        <dbReference type="Proteomes" id="UP001652624"/>
    </source>
</evidence>
<dbReference type="InterPro" id="IPR013106">
    <property type="entry name" value="Ig_V-set"/>
</dbReference>
<dbReference type="PANTHER" id="PTHR12035:SF125">
    <property type="entry name" value="SIALIC ACID-BINDING IG-LIKE LECTIN 5"/>
    <property type="match status" value="1"/>
</dbReference>
<dbReference type="PANTHER" id="PTHR12035">
    <property type="entry name" value="SIALIC ACID BINDING IMMUNOGLOBULIN-LIKE LECTIN"/>
    <property type="match status" value="1"/>
</dbReference>
<evidence type="ECO:0000256" key="1">
    <source>
        <dbReference type="ARBA" id="ARBA00004167"/>
    </source>
</evidence>
<keyword evidence="6 8" id="KW-0472">Membrane</keyword>
<feature type="domain" description="Ig-like" evidence="10">
    <location>
        <begin position="33"/>
        <end position="125"/>
    </location>
</feature>
<name>A0ABM3W3Y0_ERIEU</name>
<organism evidence="11 12">
    <name type="scientific">Erinaceus europaeus</name>
    <name type="common">Western European hedgehog</name>
    <dbReference type="NCBI Taxonomy" id="9365"/>
    <lineage>
        <taxon>Eukaryota</taxon>
        <taxon>Metazoa</taxon>
        <taxon>Chordata</taxon>
        <taxon>Craniata</taxon>
        <taxon>Vertebrata</taxon>
        <taxon>Euteleostomi</taxon>
        <taxon>Mammalia</taxon>
        <taxon>Eutheria</taxon>
        <taxon>Laurasiatheria</taxon>
        <taxon>Eulipotyphla</taxon>
        <taxon>Erinaceidae</taxon>
        <taxon>Erinaceinae</taxon>
        <taxon>Erinaceus</taxon>
    </lineage>
</organism>
<dbReference type="InterPro" id="IPR036179">
    <property type="entry name" value="Ig-like_dom_sf"/>
</dbReference>
<reference evidence="12" key="2">
    <citation type="submission" date="2025-08" db="UniProtKB">
        <authorList>
            <consortium name="RefSeq"/>
        </authorList>
    </citation>
    <scope>IDENTIFICATION</scope>
</reference>
<dbReference type="InterPro" id="IPR013783">
    <property type="entry name" value="Ig-like_fold"/>
</dbReference>
<sequence length="268" mass="30645">MLLLLLLLLPLLWVQERGRGGSRVEAVAYHPLPSDSPAQDSGFWLQVQEPVTVQEGLCVYVPCKFSDPWRHYDYLDPVHSYWFREGAKTDSDAPVATNNPEREVLKETQGRFLLLGDPKNYSCSLFIRDARKEDQGRYFFRQERKFAQYTYTMSWLHLRVEALIHTLHVLIPEMLQSGCSRNLSCSVPWACERGTLSVPGANVTVERTVQLNMTLSPEPLTELVLVVILEVAVKFLILLFLVILLVRFHRKEGVRPSGSKEDANTNQC</sequence>
<dbReference type="SMART" id="SM00409">
    <property type="entry name" value="IG"/>
    <property type="match status" value="1"/>
</dbReference>
<evidence type="ECO:0000256" key="3">
    <source>
        <dbReference type="ARBA" id="ARBA00022734"/>
    </source>
</evidence>
<feature type="transmembrane region" description="Helical" evidence="8">
    <location>
        <begin position="223"/>
        <end position="246"/>
    </location>
</feature>